<evidence type="ECO:0000313" key="2">
    <source>
        <dbReference type="Proteomes" id="UP000807306"/>
    </source>
</evidence>
<dbReference type="Proteomes" id="UP000807306">
    <property type="component" value="Unassembled WGS sequence"/>
</dbReference>
<reference evidence="1" key="1">
    <citation type="submission" date="2020-11" db="EMBL/GenBank/DDBJ databases">
        <authorList>
            <consortium name="DOE Joint Genome Institute"/>
            <person name="Ahrendt S."/>
            <person name="Riley R."/>
            <person name="Andreopoulos W."/>
            <person name="Labutti K."/>
            <person name="Pangilinan J."/>
            <person name="Ruiz-Duenas F.J."/>
            <person name="Barrasa J.M."/>
            <person name="Sanchez-Garcia M."/>
            <person name="Camarero S."/>
            <person name="Miyauchi S."/>
            <person name="Serrano A."/>
            <person name="Linde D."/>
            <person name="Babiker R."/>
            <person name="Drula E."/>
            <person name="Ayuso-Fernandez I."/>
            <person name="Pacheco R."/>
            <person name="Padilla G."/>
            <person name="Ferreira P."/>
            <person name="Barriuso J."/>
            <person name="Kellner H."/>
            <person name="Castanera R."/>
            <person name="Alfaro M."/>
            <person name="Ramirez L."/>
            <person name="Pisabarro A.G."/>
            <person name="Kuo A."/>
            <person name="Tritt A."/>
            <person name="Lipzen A."/>
            <person name="He G."/>
            <person name="Yan M."/>
            <person name="Ng V."/>
            <person name="Cullen D."/>
            <person name="Martin F."/>
            <person name="Rosso M.-N."/>
            <person name="Henrissat B."/>
            <person name="Hibbett D."/>
            <person name="Martinez A.T."/>
            <person name="Grigoriev I.V."/>
        </authorList>
    </citation>
    <scope>NUCLEOTIDE SEQUENCE</scope>
    <source>
        <strain evidence="1">CBS 506.95</strain>
    </source>
</reference>
<dbReference type="AlphaFoldDB" id="A0A9P6E5J8"/>
<gene>
    <name evidence="1" type="ORF">CPB83DRAFT_911041</name>
</gene>
<proteinExistence type="predicted"/>
<comment type="caution">
    <text evidence="1">The sequence shown here is derived from an EMBL/GenBank/DDBJ whole genome shotgun (WGS) entry which is preliminary data.</text>
</comment>
<sequence>MKNDSDKPKTLDNRLLEIRPSRGSIRHPKLDKLLQDPKLIELVVPGTDTGTMNIQRATNIAGEVGEVGREEDVSGSADTPIPTLISLNHPFDHLFDQILAANPSQPTHRSQLLLAKHLPPTSRPAPLKNFSTLMNTSLGITYRTLVFGVRSSSLISSPPSVINLIFLCPQLNSSSLHPEDTLHSPLLRPPSSSSPLHLSPPLSVLLQTFVLHSKNLV</sequence>
<name>A0A9P6E5J8_9AGAR</name>
<accession>A0A9P6E5J8</accession>
<keyword evidence="2" id="KW-1185">Reference proteome</keyword>
<evidence type="ECO:0000313" key="1">
    <source>
        <dbReference type="EMBL" id="KAF9522937.1"/>
    </source>
</evidence>
<protein>
    <submittedName>
        <fullName evidence="1">Uncharacterized protein</fullName>
    </submittedName>
</protein>
<organism evidence="1 2">
    <name type="scientific">Crepidotus variabilis</name>
    <dbReference type="NCBI Taxonomy" id="179855"/>
    <lineage>
        <taxon>Eukaryota</taxon>
        <taxon>Fungi</taxon>
        <taxon>Dikarya</taxon>
        <taxon>Basidiomycota</taxon>
        <taxon>Agaricomycotina</taxon>
        <taxon>Agaricomycetes</taxon>
        <taxon>Agaricomycetidae</taxon>
        <taxon>Agaricales</taxon>
        <taxon>Agaricineae</taxon>
        <taxon>Crepidotaceae</taxon>
        <taxon>Crepidotus</taxon>
    </lineage>
</organism>
<dbReference type="EMBL" id="MU157930">
    <property type="protein sequence ID" value="KAF9522937.1"/>
    <property type="molecule type" value="Genomic_DNA"/>
</dbReference>